<accession>W1PDT3</accession>
<gene>
    <name evidence="2" type="ORF">AMTR_s00018p00035270</name>
</gene>
<dbReference type="AlphaFoldDB" id="W1PDT3"/>
<dbReference type="Proteomes" id="UP000017836">
    <property type="component" value="Unassembled WGS sequence"/>
</dbReference>
<name>W1PDT3_AMBTC</name>
<evidence type="ECO:0000313" key="3">
    <source>
        <dbReference type="Proteomes" id="UP000017836"/>
    </source>
</evidence>
<feature type="region of interest" description="Disordered" evidence="1">
    <location>
        <begin position="52"/>
        <end position="104"/>
    </location>
</feature>
<evidence type="ECO:0000256" key="1">
    <source>
        <dbReference type="SAM" id="MobiDB-lite"/>
    </source>
</evidence>
<dbReference type="HOGENOM" id="CLU_2253700_0_0_1"/>
<sequence length="104" mass="11059">METHLLQPPLCYTGTSSEATHLSPSPFCNIPIICSLESPLDEVGQPALQLSSFPSTLPQVPSPTLSPIQLTPSPPPPPSFSATPQPFPPSIPTSFLHPQQPKPL</sequence>
<reference evidence="3" key="1">
    <citation type="journal article" date="2013" name="Science">
        <title>The Amborella genome and the evolution of flowering plants.</title>
        <authorList>
            <consortium name="Amborella Genome Project"/>
        </authorList>
    </citation>
    <scope>NUCLEOTIDE SEQUENCE [LARGE SCALE GENOMIC DNA]</scope>
</reference>
<keyword evidence="3" id="KW-1185">Reference proteome</keyword>
<feature type="compositionally biased region" description="Pro residues" evidence="1">
    <location>
        <begin position="72"/>
        <end position="91"/>
    </location>
</feature>
<organism evidence="2 3">
    <name type="scientific">Amborella trichopoda</name>
    <dbReference type="NCBI Taxonomy" id="13333"/>
    <lineage>
        <taxon>Eukaryota</taxon>
        <taxon>Viridiplantae</taxon>
        <taxon>Streptophyta</taxon>
        <taxon>Embryophyta</taxon>
        <taxon>Tracheophyta</taxon>
        <taxon>Spermatophyta</taxon>
        <taxon>Magnoliopsida</taxon>
        <taxon>Amborellales</taxon>
        <taxon>Amborellaceae</taxon>
        <taxon>Amborella</taxon>
    </lineage>
</organism>
<feature type="compositionally biased region" description="Low complexity" evidence="1">
    <location>
        <begin position="62"/>
        <end position="71"/>
    </location>
</feature>
<proteinExistence type="predicted"/>
<dbReference type="Gramene" id="ERN08102">
    <property type="protein sequence ID" value="ERN08102"/>
    <property type="gene ID" value="AMTR_s00018p00035270"/>
</dbReference>
<evidence type="ECO:0000313" key="2">
    <source>
        <dbReference type="EMBL" id="ERN08102.1"/>
    </source>
</evidence>
<protein>
    <submittedName>
        <fullName evidence="2">Uncharacterized protein</fullName>
    </submittedName>
</protein>
<dbReference type="EMBL" id="KI393569">
    <property type="protein sequence ID" value="ERN08102.1"/>
    <property type="molecule type" value="Genomic_DNA"/>
</dbReference>